<dbReference type="EMBL" id="JAEAOA010000640">
    <property type="protein sequence ID" value="KAK3578840.1"/>
    <property type="molecule type" value="Genomic_DNA"/>
</dbReference>
<evidence type="ECO:0000256" key="3">
    <source>
        <dbReference type="ARBA" id="ARBA00022723"/>
    </source>
</evidence>
<gene>
    <name evidence="11" type="ORF">CHS0354_010193</name>
</gene>
<feature type="binding site" evidence="6">
    <location>
        <position position="202"/>
    </location>
    <ligand>
        <name>(S)-malate</name>
        <dbReference type="ChEBI" id="CHEBI:15589"/>
    </ligand>
</feature>
<dbReference type="SMART" id="SM01274">
    <property type="entry name" value="malic"/>
    <property type="match status" value="1"/>
</dbReference>
<dbReference type="GO" id="GO:0005739">
    <property type="term" value="C:mitochondrion"/>
    <property type="evidence" value="ECO:0007669"/>
    <property type="project" value="TreeGrafter"/>
</dbReference>
<protein>
    <recommendedName>
        <fullName evidence="8">Malic enzyme</fullName>
    </recommendedName>
</protein>
<organism evidence="11 12">
    <name type="scientific">Potamilus streckersoni</name>
    <dbReference type="NCBI Taxonomy" id="2493646"/>
    <lineage>
        <taxon>Eukaryota</taxon>
        <taxon>Metazoa</taxon>
        <taxon>Spiralia</taxon>
        <taxon>Lophotrochozoa</taxon>
        <taxon>Mollusca</taxon>
        <taxon>Bivalvia</taxon>
        <taxon>Autobranchia</taxon>
        <taxon>Heteroconchia</taxon>
        <taxon>Palaeoheterodonta</taxon>
        <taxon>Unionida</taxon>
        <taxon>Unionoidea</taxon>
        <taxon>Unionidae</taxon>
        <taxon>Ambleminae</taxon>
        <taxon>Lampsilini</taxon>
        <taxon>Potamilus</taxon>
    </lineage>
</organism>
<dbReference type="InterPro" id="IPR046346">
    <property type="entry name" value="Aminoacid_DH-like_N_sf"/>
</dbReference>
<dbReference type="PANTHER" id="PTHR23406:SF90">
    <property type="entry name" value="MALIC ENZYME-RELATED"/>
    <property type="match status" value="1"/>
</dbReference>
<sequence length="615" mass="68639">MMALKIGPDVAKRILNSSYCKRLTPCTVGGFHQSSLTMHKNKPPAPLPTAQKELINNSKVRGIDILRDPKLNKGQAFTLKERQLMGIHGLLPPCIITQDQQMIRVMSNIRKRTSDVDKYIYLLALMDRNERLFYRSLIEHVEELMPIVYTPTVGKACQEYGLLYRRPRGLFLSIKDAGHLYQMMCNWPEKDVKAIVVTDGERILGLGDLGVYGMGIPVGKLSLYTALGGIAPHHCLPIALDVGTNNQKLLDDPLYIGAQMNRVTGEKYDAFIDEFMESVVKRFGRSTLVQFEDFGNNNAFRLLEKYRYTYCTFNDDIQGTAAVAASGVFSSLRITGKKLSDNVFLMQGAGEANIGIGNLLALAMQAEGTSRKEALSKIWMVDSKGLIVNNRPKGGISGHKKDFAKDHKPVDTLEEAVRAIKPTALIGAAAIPGAFTKQILHDMAKFNERPIIFALSNPTSMAECTAQEAYRETDGRCVFASGSPFDAVTYKGKTFYPGQGNNSYIFPGVALGIITCKVRHVPDEIFLQAAQSLAKLVSNQDLEEGRVYPPLNQIRDVSLQIATDVAEYAYKNKLASYYPEPPNKREFIWQQLYSTDYESYVPETWSWPDQTDQQL</sequence>
<dbReference type="InterPro" id="IPR012301">
    <property type="entry name" value="Malic_N_dom"/>
</dbReference>
<evidence type="ECO:0000256" key="2">
    <source>
        <dbReference type="ARBA" id="ARBA00008785"/>
    </source>
</evidence>
<dbReference type="SUPFAM" id="SSF53223">
    <property type="entry name" value="Aminoacid dehydrogenase-like, N-terminal domain"/>
    <property type="match status" value="1"/>
</dbReference>
<dbReference type="FunFam" id="3.40.50.720:FF:000060">
    <property type="entry name" value="Malic enzyme"/>
    <property type="match status" value="1"/>
</dbReference>
<dbReference type="PANTHER" id="PTHR23406">
    <property type="entry name" value="MALIC ENZYME-RELATED"/>
    <property type="match status" value="1"/>
</dbReference>
<comment type="similarity">
    <text evidence="2 8">Belongs to the malic enzymes family.</text>
</comment>
<dbReference type="FunFam" id="3.40.50.10380:FF:000004">
    <property type="entry name" value="Malic enzyme"/>
    <property type="match status" value="1"/>
</dbReference>
<feature type="binding site" evidence="7">
    <location>
        <position position="292"/>
    </location>
    <ligand>
        <name>a divalent metal cation</name>
        <dbReference type="ChEBI" id="CHEBI:60240"/>
    </ligand>
</feature>
<dbReference type="GO" id="GO:0004473">
    <property type="term" value="F:malate dehydrogenase (decarboxylating) (NADP+) activity"/>
    <property type="evidence" value="ECO:0007669"/>
    <property type="project" value="TreeGrafter"/>
</dbReference>
<reference evidence="11" key="2">
    <citation type="journal article" date="2021" name="Genome Biol. Evol.">
        <title>Developing a high-quality reference genome for a parasitic bivalve with doubly uniparental inheritance (Bivalvia: Unionida).</title>
        <authorList>
            <person name="Smith C.H."/>
        </authorList>
    </citation>
    <scope>NUCLEOTIDE SEQUENCE</scope>
    <source>
        <strain evidence="11">CHS0354</strain>
        <tissue evidence="11">Mantle</tissue>
    </source>
</reference>
<dbReference type="Gene3D" id="3.40.50.10380">
    <property type="entry name" value="Malic enzyme, N-terminal domain"/>
    <property type="match status" value="1"/>
</dbReference>
<feature type="domain" description="Malic enzyme NAD-binding" evidence="9">
    <location>
        <begin position="317"/>
        <end position="570"/>
    </location>
</feature>
<evidence type="ECO:0000256" key="1">
    <source>
        <dbReference type="ARBA" id="ARBA00001936"/>
    </source>
</evidence>
<dbReference type="SMART" id="SM00919">
    <property type="entry name" value="Malic_M"/>
    <property type="match status" value="1"/>
</dbReference>
<evidence type="ECO:0000313" key="11">
    <source>
        <dbReference type="EMBL" id="KAK3578840.1"/>
    </source>
</evidence>
<feature type="binding site" evidence="6">
    <location>
        <position position="457"/>
    </location>
    <ligand>
        <name>(S)-malate</name>
        <dbReference type="ChEBI" id="CHEBI:15589"/>
    </ligand>
</feature>
<evidence type="ECO:0000256" key="5">
    <source>
        <dbReference type="PIRSR" id="PIRSR000106-1"/>
    </source>
</evidence>
<keyword evidence="12" id="KW-1185">Reference proteome</keyword>
<dbReference type="PROSITE" id="PS00331">
    <property type="entry name" value="MALIC_ENZYMES"/>
    <property type="match status" value="1"/>
</dbReference>
<feature type="binding site" evidence="6">
    <location>
        <position position="501"/>
    </location>
    <ligand>
        <name>(S)-malate</name>
        <dbReference type="ChEBI" id="CHEBI:15589"/>
    </ligand>
</feature>
<dbReference type="InterPro" id="IPR037062">
    <property type="entry name" value="Malic_N_dom_sf"/>
</dbReference>
<evidence type="ECO:0000256" key="4">
    <source>
        <dbReference type="ARBA" id="ARBA00023002"/>
    </source>
</evidence>
<dbReference type="GO" id="GO:0006108">
    <property type="term" value="P:malate metabolic process"/>
    <property type="evidence" value="ECO:0007669"/>
    <property type="project" value="TreeGrafter"/>
</dbReference>
<comment type="cofactor">
    <cofactor evidence="7">
        <name>Mg(2+)</name>
        <dbReference type="ChEBI" id="CHEBI:18420"/>
    </cofactor>
    <cofactor evidence="7">
        <name>Mn(2+)</name>
        <dbReference type="ChEBI" id="CHEBI:29035"/>
    </cofactor>
    <text evidence="7">Divalent metal cations. Prefers magnesium or manganese.</text>
</comment>
<comment type="cofactor">
    <cofactor evidence="1">
        <name>Mn(2+)</name>
        <dbReference type="ChEBI" id="CHEBI:29035"/>
    </cofactor>
</comment>
<feature type="binding site" evidence="7">
    <location>
        <position position="293"/>
    </location>
    <ligand>
        <name>a divalent metal cation</name>
        <dbReference type="ChEBI" id="CHEBI:60240"/>
    </ligand>
</feature>
<comment type="caution">
    <text evidence="11">The sequence shown here is derived from an EMBL/GenBank/DDBJ whole genome shotgun (WGS) entry which is preliminary data.</text>
</comment>
<dbReference type="InterPro" id="IPR012302">
    <property type="entry name" value="Malic_NAD-bd"/>
</dbReference>
<dbReference type="AlphaFoldDB" id="A0AAE0RSQ2"/>
<feature type="active site" description="Proton donor" evidence="5">
    <location>
        <position position="149"/>
    </location>
</feature>
<dbReference type="NCBIfam" id="NF010052">
    <property type="entry name" value="PRK13529.1"/>
    <property type="match status" value="1"/>
</dbReference>
<dbReference type="Pfam" id="PF00390">
    <property type="entry name" value="malic"/>
    <property type="match status" value="1"/>
</dbReference>
<evidence type="ECO:0000259" key="9">
    <source>
        <dbReference type="SMART" id="SM00919"/>
    </source>
</evidence>
<dbReference type="Proteomes" id="UP001195483">
    <property type="component" value="Unassembled WGS sequence"/>
</dbReference>
<reference evidence="11" key="1">
    <citation type="journal article" date="2021" name="Genome Biol. Evol.">
        <title>A High-Quality Reference Genome for a Parasitic Bivalve with Doubly Uniparental Inheritance (Bivalvia: Unionida).</title>
        <authorList>
            <person name="Smith C.H."/>
        </authorList>
    </citation>
    <scope>NUCLEOTIDE SEQUENCE</scope>
    <source>
        <strain evidence="11">CHS0354</strain>
    </source>
</reference>
<reference evidence="11" key="3">
    <citation type="submission" date="2023-05" db="EMBL/GenBank/DDBJ databases">
        <authorList>
            <person name="Smith C.H."/>
        </authorList>
    </citation>
    <scope>NUCLEOTIDE SEQUENCE</scope>
    <source>
        <strain evidence="11">CHS0354</strain>
        <tissue evidence="11">Mantle</tissue>
    </source>
</reference>
<evidence type="ECO:0000259" key="10">
    <source>
        <dbReference type="SMART" id="SM01274"/>
    </source>
</evidence>
<dbReference type="InterPro" id="IPR001891">
    <property type="entry name" value="Malic_OxRdtase"/>
</dbReference>
<feature type="binding site" evidence="7">
    <location>
        <position position="316"/>
    </location>
    <ligand>
        <name>a divalent metal cation</name>
        <dbReference type="ChEBI" id="CHEBI:60240"/>
    </ligand>
</feature>
<dbReference type="InterPro" id="IPR036291">
    <property type="entry name" value="NAD(P)-bd_dom_sf"/>
</dbReference>
<dbReference type="Pfam" id="PF03949">
    <property type="entry name" value="Malic_M"/>
    <property type="match status" value="1"/>
</dbReference>
<evidence type="ECO:0000313" key="12">
    <source>
        <dbReference type="Proteomes" id="UP001195483"/>
    </source>
</evidence>
<dbReference type="GO" id="GO:0051287">
    <property type="term" value="F:NAD binding"/>
    <property type="evidence" value="ECO:0007669"/>
    <property type="project" value="InterPro"/>
</dbReference>
<dbReference type="GO" id="GO:0046872">
    <property type="term" value="F:metal ion binding"/>
    <property type="evidence" value="ECO:0007669"/>
    <property type="project" value="UniProtKB-KW"/>
</dbReference>
<evidence type="ECO:0000256" key="8">
    <source>
        <dbReference type="RuleBase" id="RU003426"/>
    </source>
</evidence>
<feature type="domain" description="Malic enzyme N-terminal" evidence="10">
    <location>
        <begin position="126"/>
        <end position="307"/>
    </location>
</feature>
<accession>A0AAE0RSQ2</accession>
<evidence type="ECO:0000256" key="6">
    <source>
        <dbReference type="PIRSR" id="PIRSR000106-2"/>
    </source>
</evidence>
<dbReference type="InterPro" id="IPR015884">
    <property type="entry name" value="Malic_enzyme_CS"/>
</dbReference>
<keyword evidence="4 8" id="KW-0560">Oxidoreductase</keyword>
<feature type="active site" description="Proton acceptor" evidence="5">
    <location>
        <position position="220"/>
    </location>
</feature>
<dbReference type="SUPFAM" id="SSF51735">
    <property type="entry name" value="NAD(P)-binding Rossmann-fold domains"/>
    <property type="match status" value="1"/>
</dbReference>
<evidence type="ECO:0000256" key="7">
    <source>
        <dbReference type="PIRSR" id="PIRSR000106-3"/>
    </source>
</evidence>
<dbReference type="Gene3D" id="3.40.50.720">
    <property type="entry name" value="NAD(P)-binding Rossmann-like Domain"/>
    <property type="match status" value="1"/>
</dbReference>
<keyword evidence="3 7" id="KW-0479">Metal-binding</keyword>
<proteinExistence type="inferred from homology"/>
<dbReference type="PRINTS" id="PR00072">
    <property type="entry name" value="MALOXRDTASE"/>
</dbReference>
<dbReference type="PIRSF" id="PIRSF000106">
    <property type="entry name" value="ME"/>
    <property type="match status" value="1"/>
</dbReference>
<name>A0AAE0RSQ2_9BIVA</name>
<dbReference type="CDD" id="cd05312">
    <property type="entry name" value="NAD_bind_1_malic_enz"/>
    <property type="match status" value="1"/>
</dbReference>